<comment type="caution">
    <text evidence="4">The sequence shown here is derived from an EMBL/GenBank/DDBJ whole genome shotgun (WGS) entry which is preliminary data.</text>
</comment>
<dbReference type="SMART" id="SM00563">
    <property type="entry name" value="PlsC"/>
    <property type="match status" value="1"/>
</dbReference>
<keyword evidence="2 4" id="KW-0012">Acyltransferase</keyword>
<dbReference type="GO" id="GO:0006654">
    <property type="term" value="P:phosphatidic acid biosynthetic process"/>
    <property type="evidence" value="ECO:0007669"/>
    <property type="project" value="TreeGrafter"/>
</dbReference>
<dbReference type="STRING" id="1265.SAMN02910280_0996"/>
<keyword evidence="4" id="KW-0418">Kinase</keyword>
<evidence type="ECO:0000259" key="3">
    <source>
        <dbReference type="SMART" id="SM00563"/>
    </source>
</evidence>
<dbReference type="CDD" id="cd07989">
    <property type="entry name" value="LPLAT_AGPAT-like"/>
    <property type="match status" value="1"/>
</dbReference>
<dbReference type="GO" id="GO:0016301">
    <property type="term" value="F:kinase activity"/>
    <property type="evidence" value="ECO:0007669"/>
    <property type="project" value="UniProtKB-KW"/>
</dbReference>
<name>A0A315XWH0_RUMFL</name>
<dbReference type="AlphaFoldDB" id="A0A315XWH0"/>
<dbReference type="PANTHER" id="PTHR10434">
    <property type="entry name" value="1-ACYL-SN-GLYCEROL-3-PHOSPHATE ACYLTRANSFERASE"/>
    <property type="match status" value="1"/>
</dbReference>
<evidence type="ECO:0000313" key="5">
    <source>
        <dbReference type="Proteomes" id="UP000245720"/>
    </source>
</evidence>
<dbReference type="GO" id="GO:0003841">
    <property type="term" value="F:1-acylglycerol-3-phosphate O-acyltransferase activity"/>
    <property type="evidence" value="ECO:0007669"/>
    <property type="project" value="TreeGrafter"/>
</dbReference>
<dbReference type="EMBL" id="QGDI01000010">
    <property type="protein sequence ID" value="PWJ11311.1"/>
    <property type="molecule type" value="Genomic_DNA"/>
</dbReference>
<evidence type="ECO:0000256" key="2">
    <source>
        <dbReference type="ARBA" id="ARBA00023315"/>
    </source>
</evidence>
<gene>
    <name evidence="4" type="ORF">IE37_02534</name>
</gene>
<organism evidence="4 5">
    <name type="scientific">Ruminococcus flavefaciens</name>
    <dbReference type="NCBI Taxonomy" id="1265"/>
    <lineage>
        <taxon>Bacteria</taxon>
        <taxon>Bacillati</taxon>
        <taxon>Bacillota</taxon>
        <taxon>Clostridia</taxon>
        <taxon>Eubacteriales</taxon>
        <taxon>Oscillospiraceae</taxon>
        <taxon>Ruminococcus</taxon>
    </lineage>
</organism>
<dbReference type="InterPro" id="IPR002123">
    <property type="entry name" value="Plipid/glycerol_acylTrfase"/>
</dbReference>
<dbReference type="Proteomes" id="UP000245720">
    <property type="component" value="Unassembled WGS sequence"/>
</dbReference>
<proteinExistence type="predicted"/>
<feature type="domain" description="Phospholipid/glycerol acyltransferase" evidence="3">
    <location>
        <begin position="33"/>
        <end position="146"/>
    </location>
</feature>
<evidence type="ECO:0000256" key="1">
    <source>
        <dbReference type="ARBA" id="ARBA00022679"/>
    </source>
</evidence>
<keyword evidence="1 4" id="KW-0808">Transferase</keyword>
<dbReference type="RefSeq" id="WP_109727262.1">
    <property type="nucleotide sequence ID" value="NZ_QGDI01000010.1"/>
</dbReference>
<dbReference type="OrthoDB" id="9803035at2"/>
<dbReference type="Pfam" id="PF01553">
    <property type="entry name" value="Acyltransferase"/>
    <property type="match status" value="1"/>
</dbReference>
<reference evidence="4 5" key="1">
    <citation type="submission" date="2018-05" db="EMBL/GenBank/DDBJ databases">
        <title>The Hungate 1000. A catalogue of reference genomes from the rumen microbiome.</title>
        <authorList>
            <person name="Kelly W."/>
        </authorList>
    </citation>
    <scope>NUCLEOTIDE SEQUENCE [LARGE SCALE GENOMIC DNA]</scope>
    <source>
        <strain evidence="4 5">SAb67</strain>
    </source>
</reference>
<dbReference type="PANTHER" id="PTHR10434:SF11">
    <property type="entry name" value="1-ACYL-SN-GLYCEROL-3-PHOSPHATE ACYLTRANSFERASE"/>
    <property type="match status" value="1"/>
</dbReference>
<sequence>MYYVIKVLVRLYFRIMYKLRYEGRDNIPKDTTVIYACNHRSNADPPLLGTGARGKYAFMAKEELFKNKFFAWLIRSLGAFPVARGKGDMGVIDTAVERLQNGRSLMIFPEGTRSKDGKVGKKGHTGAALIAARSGKPIIPVGICYGEKLKFRTPLTVKYGVPIDPAEYCEICDAPNPRQLVKLKNRYMADIKLLVEGEPETDTADAPKEEEANE</sequence>
<evidence type="ECO:0000313" key="4">
    <source>
        <dbReference type="EMBL" id="PWJ11311.1"/>
    </source>
</evidence>
<accession>A0A315XWH0</accession>
<protein>
    <submittedName>
        <fullName evidence="4">1-acyl-sn-glycerol-3-phosphate acyltransferase/cytidylate kinase</fullName>
    </submittedName>
</protein>
<dbReference type="SUPFAM" id="SSF69593">
    <property type="entry name" value="Glycerol-3-phosphate (1)-acyltransferase"/>
    <property type="match status" value="1"/>
</dbReference>